<keyword evidence="1" id="KW-0645">Protease</keyword>
<sequence length="163" mass="17272">GGSLGVDVETAIDTTLLDNKVTLIPTTANGALYHEDSLVGGLLLGRSSTSRQGVIVLPGVIDSDYTGNIKIMAYTLNPPITIPKCSRIAQIVALKNCQPSCNKAKTNRSKTRGQGGFGSTGPAIMFTQELSNRPTQKIIMQNGLQEVKLYPLLDTGADVTIIN</sequence>
<dbReference type="GO" id="GO:0004190">
    <property type="term" value="F:aspartic-type endopeptidase activity"/>
    <property type="evidence" value="ECO:0007669"/>
    <property type="project" value="UniProtKB-KW"/>
</dbReference>
<keyword evidence="2" id="KW-0064">Aspartyl protease</keyword>
<dbReference type="GO" id="GO:0006508">
    <property type="term" value="P:proteolysis"/>
    <property type="evidence" value="ECO:0007669"/>
    <property type="project" value="UniProtKB-KW"/>
</dbReference>
<dbReference type="InterPro" id="IPR021109">
    <property type="entry name" value="Peptidase_aspartic_dom_sf"/>
</dbReference>
<evidence type="ECO:0000259" key="4">
    <source>
        <dbReference type="PROSITE" id="PS50175"/>
    </source>
</evidence>
<comment type="caution">
    <text evidence="5">The sequence shown here is derived from an EMBL/GenBank/DDBJ whole genome shotgun (WGS) entry which is preliminary data.</text>
</comment>
<dbReference type="AlphaFoldDB" id="A0A7L3DVB9"/>
<dbReference type="InterPro" id="IPR001995">
    <property type="entry name" value="Peptidase_A2_cat"/>
</dbReference>
<dbReference type="PANTHER" id="PTHR19422">
    <property type="entry name" value="GAG RETROVIRAL POLYPROTEIN"/>
    <property type="match status" value="1"/>
</dbReference>
<evidence type="ECO:0000256" key="1">
    <source>
        <dbReference type="ARBA" id="ARBA00022670"/>
    </source>
</evidence>
<evidence type="ECO:0000313" key="5">
    <source>
        <dbReference type="EMBL" id="NXT59479.1"/>
    </source>
</evidence>
<dbReference type="SUPFAM" id="SSF50630">
    <property type="entry name" value="Acid proteases"/>
    <property type="match status" value="1"/>
</dbReference>
<dbReference type="GO" id="GO:0006226">
    <property type="term" value="P:dUMP biosynthetic process"/>
    <property type="evidence" value="ECO:0007669"/>
    <property type="project" value="UniProtKB-UniPathway"/>
</dbReference>
<evidence type="ECO:0000313" key="6">
    <source>
        <dbReference type="Proteomes" id="UP000519225"/>
    </source>
</evidence>
<dbReference type="InterPro" id="IPR029054">
    <property type="entry name" value="dUTPase-like"/>
</dbReference>
<dbReference type="InterPro" id="IPR036157">
    <property type="entry name" value="dUTPase-like_sf"/>
</dbReference>
<keyword evidence="6" id="KW-1185">Reference proteome</keyword>
<name>A0A7L3DVB9_PLUSO</name>
<dbReference type="InterPro" id="IPR051592">
    <property type="entry name" value="HERV-K_Pro_peptidase_A2"/>
</dbReference>
<keyword evidence="3" id="KW-0378">Hydrolase</keyword>
<dbReference type="UniPathway" id="UPA00610">
    <property type="reaction ID" value="UER00666"/>
</dbReference>
<dbReference type="Proteomes" id="UP000519225">
    <property type="component" value="Unassembled WGS sequence"/>
</dbReference>
<protein>
    <submittedName>
        <fullName evidence="5">POK9 protein</fullName>
    </submittedName>
</protein>
<organism evidence="5 6">
    <name type="scientific">Pluvianellus socialis</name>
    <name type="common">Magellanic plover</name>
    <dbReference type="NCBI Taxonomy" id="227228"/>
    <lineage>
        <taxon>Eukaryota</taxon>
        <taxon>Metazoa</taxon>
        <taxon>Chordata</taxon>
        <taxon>Craniata</taxon>
        <taxon>Vertebrata</taxon>
        <taxon>Euteleostomi</taxon>
        <taxon>Archelosauria</taxon>
        <taxon>Archosauria</taxon>
        <taxon>Dinosauria</taxon>
        <taxon>Saurischia</taxon>
        <taxon>Theropoda</taxon>
        <taxon>Coelurosauria</taxon>
        <taxon>Aves</taxon>
        <taxon>Neognathae</taxon>
        <taxon>Neoaves</taxon>
        <taxon>Charadriiformes</taxon>
        <taxon>Charadriidae</taxon>
        <taxon>Pluvianellus</taxon>
    </lineage>
</organism>
<feature type="domain" description="Peptidase A2" evidence="4">
    <location>
        <begin position="149"/>
        <end position="163"/>
    </location>
</feature>
<accession>A0A7L3DVB9</accession>
<evidence type="ECO:0000256" key="2">
    <source>
        <dbReference type="ARBA" id="ARBA00022750"/>
    </source>
</evidence>
<proteinExistence type="predicted"/>
<feature type="non-terminal residue" evidence="5">
    <location>
        <position position="163"/>
    </location>
</feature>
<dbReference type="CDD" id="cd07557">
    <property type="entry name" value="trimeric_dUTPase"/>
    <property type="match status" value="1"/>
</dbReference>
<dbReference type="EMBL" id="VZTS01049202">
    <property type="protein sequence ID" value="NXT59479.1"/>
    <property type="molecule type" value="Genomic_DNA"/>
</dbReference>
<dbReference type="PROSITE" id="PS50175">
    <property type="entry name" value="ASP_PROT_RETROV"/>
    <property type="match status" value="1"/>
</dbReference>
<dbReference type="Gene3D" id="2.70.40.10">
    <property type="match status" value="1"/>
</dbReference>
<dbReference type="SUPFAM" id="SSF51283">
    <property type="entry name" value="dUTPase-like"/>
    <property type="match status" value="1"/>
</dbReference>
<dbReference type="PANTHER" id="PTHR19422:SF123">
    <property type="entry name" value="RT1 CLASS I, LOCUS CE15"/>
    <property type="match status" value="1"/>
</dbReference>
<dbReference type="InterPro" id="IPR033704">
    <property type="entry name" value="dUTPase_trimeric"/>
</dbReference>
<feature type="non-terminal residue" evidence="5">
    <location>
        <position position="1"/>
    </location>
</feature>
<gene>
    <name evidence="5" type="primary">Ervk9_2</name>
    <name evidence="5" type="ORF">PLUSOC_R02704</name>
</gene>
<dbReference type="Pfam" id="PF00692">
    <property type="entry name" value="dUTPase"/>
    <property type="match status" value="1"/>
</dbReference>
<evidence type="ECO:0000256" key="3">
    <source>
        <dbReference type="ARBA" id="ARBA00022801"/>
    </source>
</evidence>
<reference evidence="5 6" key="1">
    <citation type="submission" date="2019-09" db="EMBL/GenBank/DDBJ databases">
        <title>Bird 10,000 Genomes (B10K) Project - Family phase.</title>
        <authorList>
            <person name="Zhang G."/>
        </authorList>
    </citation>
    <scope>NUCLEOTIDE SEQUENCE [LARGE SCALE GENOMIC DNA]</scope>
    <source>
        <strain evidence="5">B10K-DU-012-14</strain>
        <tissue evidence="5">Blood</tissue>
    </source>
</reference>